<dbReference type="SUPFAM" id="SSF51182">
    <property type="entry name" value="RmlC-like cupins"/>
    <property type="match status" value="1"/>
</dbReference>
<keyword evidence="1" id="KW-0805">Transcription regulation</keyword>
<keyword evidence="3" id="KW-0804">Transcription</keyword>
<feature type="domain" description="HTH araC/xylS-type" evidence="4">
    <location>
        <begin position="177"/>
        <end position="275"/>
    </location>
</feature>
<gene>
    <name evidence="5" type="ORF">DFP98_1028</name>
</gene>
<dbReference type="RefSeq" id="WP_147310117.1">
    <property type="nucleotide sequence ID" value="NZ_QRDZ01000002.1"/>
</dbReference>
<evidence type="ECO:0000256" key="3">
    <source>
        <dbReference type="ARBA" id="ARBA00023163"/>
    </source>
</evidence>
<keyword evidence="6" id="KW-1185">Reference proteome</keyword>
<dbReference type="InterPro" id="IPR011051">
    <property type="entry name" value="RmlC_Cupin_sf"/>
</dbReference>
<dbReference type="PANTHER" id="PTHR43280:SF2">
    <property type="entry name" value="HTH-TYPE TRANSCRIPTIONAL REGULATOR EXSA"/>
    <property type="match status" value="1"/>
</dbReference>
<dbReference type="InterPro" id="IPR009057">
    <property type="entry name" value="Homeodomain-like_sf"/>
</dbReference>
<dbReference type="PRINTS" id="PR00032">
    <property type="entry name" value="HTHARAC"/>
</dbReference>
<dbReference type="AlphaFoldDB" id="A0A3D9KMI3"/>
<keyword evidence="2 5" id="KW-0238">DNA-binding</keyword>
<evidence type="ECO:0000259" key="4">
    <source>
        <dbReference type="PROSITE" id="PS01124"/>
    </source>
</evidence>
<dbReference type="Pfam" id="PF12833">
    <property type="entry name" value="HTH_18"/>
    <property type="match status" value="1"/>
</dbReference>
<dbReference type="Pfam" id="PF07883">
    <property type="entry name" value="Cupin_2"/>
    <property type="match status" value="1"/>
</dbReference>
<dbReference type="GO" id="GO:0003700">
    <property type="term" value="F:DNA-binding transcription factor activity"/>
    <property type="evidence" value="ECO:0007669"/>
    <property type="project" value="InterPro"/>
</dbReference>
<protein>
    <submittedName>
        <fullName evidence="5">AraC-like DNA-binding protein</fullName>
    </submittedName>
</protein>
<dbReference type="InterPro" id="IPR020449">
    <property type="entry name" value="Tscrpt_reg_AraC-type_HTH"/>
</dbReference>
<dbReference type="GO" id="GO:0043565">
    <property type="term" value="F:sequence-specific DNA binding"/>
    <property type="evidence" value="ECO:0007669"/>
    <property type="project" value="InterPro"/>
</dbReference>
<comment type="caution">
    <text evidence="5">The sequence shown here is derived from an EMBL/GenBank/DDBJ whole genome shotgun (WGS) entry which is preliminary data.</text>
</comment>
<proteinExistence type="predicted"/>
<reference evidence="5 6" key="1">
    <citation type="submission" date="2018-07" db="EMBL/GenBank/DDBJ databases">
        <title>Genomic Encyclopedia of Type Strains, Phase III (KMG-III): the genomes of soil and plant-associated and newly described type strains.</title>
        <authorList>
            <person name="Whitman W."/>
        </authorList>
    </citation>
    <scope>NUCLEOTIDE SEQUENCE [LARGE SCALE GENOMIC DNA]</scope>
    <source>
        <strain evidence="5 6">CECT 7287</strain>
    </source>
</reference>
<name>A0A3D9KMI3_9BACL</name>
<dbReference type="SMART" id="SM00342">
    <property type="entry name" value="HTH_ARAC"/>
    <property type="match status" value="1"/>
</dbReference>
<dbReference type="InterPro" id="IPR014710">
    <property type="entry name" value="RmlC-like_jellyroll"/>
</dbReference>
<dbReference type="InterPro" id="IPR018062">
    <property type="entry name" value="HTH_AraC-typ_CS"/>
</dbReference>
<dbReference type="Gene3D" id="1.10.10.60">
    <property type="entry name" value="Homeodomain-like"/>
    <property type="match status" value="2"/>
</dbReference>
<evidence type="ECO:0000256" key="1">
    <source>
        <dbReference type="ARBA" id="ARBA00023015"/>
    </source>
</evidence>
<dbReference type="PROSITE" id="PS01124">
    <property type="entry name" value="HTH_ARAC_FAMILY_2"/>
    <property type="match status" value="1"/>
</dbReference>
<dbReference type="PANTHER" id="PTHR43280">
    <property type="entry name" value="ARAC-FAMILY TRANSCRIPTIONAL REGULATOR"/>
    <property type="match status" value="1"/>
</dbReference>
<accession>A0A3D9KMI3</accession>
<evidence type="ECO:0000256" key="2">
    <source>
        <dbReference type="ARBA" id="ARBA00023125"/>
    </source>
</evidence>
<evidence type="ECO:0000313" key="6">
    <source>
        <dbReference type="Proteomes" id="UP000256977"/>
    </source>
</evidence>
<dbReference type="SUPFAM" id="SSF46689">
    <property type="entry name" value="Homeodomain-like"/>
    <property type="match status" value="2"/>
</dbReference>
<organism evidence="5 6">
    <name type="scientific">Cohnella phaseoli</name>
    <dbReference type="NCBI Taxonomy" id="456490"/>
    <lineage>
        <taxon>Bacteria</taxon>
        <taxon>Bacillati</taxon>
        <taxon>Bacillota</taxon>
        <taxon>Bacilli</taxon>
        <taxon>Bacillales</taxon>
        <taxon>Paenibacillaceae</taxon>
        <taxon>Cohnella</taxon>
    </lineage>
</organism>
<sequence>MYDFFDRFYPHILNVVQGKLEHWETQGTQFYRKSTGRLSLFYVYEGQGSMELDGEKHPLSEGSVAQIPARRRLVIRNAPEIPLRYFMIEYDFKLVKWQGELTRCEEPPEKWLPFGPVEPLADHRGLRSEMLLLYRVWSEKKNGYSGQAKLLFFNLLLRISDQLHERQKDDSAERSIMDCVNYINNHYQESLERGSLARKVSLSSSYFSVLFKRYVGCSPVQYITKVRLDKAMQMLRGSNKPVAVVALEVGFHDPLYFSRVFTREIGVTPRAYREA</sequence>
<dbReference type="EMBL" id="QRDZ01000002">
    <property type="protein sequence ID" value="RED87531.1"/>
    <property type="molecule type" value="Genomic_DNA"/>
</dbReference>
<dbReference type="InterPro" id="IPR018060">
    <property type="entry name" value="HTH_AraC"/>
</dbReference>
<dbReference type="PROSITE" id="PS00041">
    <property type="entry name" value="HTH_ARAC_FAMILY_1"/>
    <property type="match status" value="1"/>
</dbReference>
<evidence type="ECO:0000313" key="5">
    <source>
        <dbReference type="EMBL" id="RED87531.1"/>
    </source>
</evidence>
<dbReference type="InterPro" id="IPR013096">
    <property type="entry name" value="Cupin_2"/>
</dbReference>
<dbReference type="OrthoDB" id="9807321at2"/>
<dbReference type="Proteomes" id="UP000256977">
    <property type="component" value="Unassembled WGS sequence"/>
</dbReference>
<dbReference type="Gene3D" id="2.60.120.10">
    <property type="entry name" value="Jelly Rolls"/>
    <property type="match status" value="1"/>
</dbReference>